<proteinExistence type="predicted"/>
<dbReference type="NCBIfam" id="TIGR03033">
    <property type="entry name" value="phage_rel_nuc"/>
    <property type="match status" value="1"/>
</dbReference>
<evidence type="ECO:0000313" key="2">
    <source>
        <dbReference type="EMBL" id="DAF84581.1"/>
    </source>
</evidence>
<accession>A0A8S5TQV5</accession>
<name>A0A8S5TQV5_9CAUD</name>
<dbReference type="SUPFAM" id="SSF52980">
    <property type="entry name" value="Restriction endonuclease-like"/>
    <property type="match status" value="1"/>
</dbReference>
<dbReference type="Pfam" id="PF09588">
    <property type="entry name" value="YqaJ"/>
    <property type="match status" value="1"/>
</dbReference>
<keyword evidence="2" id="KW-0540">Nuclease</keyword>
<reference evidence="2" key="1">
    <citation type="journal article" date="2021" name="Proc. Natl. Acad. Sci. U.S.A.">
        <title>A Catalog of Tens of Thousands of Viruses from Human Metagenomes Reveals Hidden Associations with Chronic Diseases.</title>
        <authorList>
            <person name="Tisza M.J."/>
            <person name="Buck C.B."/>
        </authorList>
    </citation>
    <scope>NUCLEOTIDE SEQUENCE</scope>
    <source>
        <strain evidence="2">CtY1522</strain>
    </source>
</reference>
<dbReference type="GO" id="GO:0004527">
    <property type="term" value="F:exonuclease activity"/>
    <property type="evidence" value="ECO:0007669"/>
    <property type="project" value="UniProtKB-KW"/>
</dbReference>
<keyword evidence="2" id="KW-0269">Exonuclease</keyword>
<dbReference type="InterPro" id="IPR019080">
    <property type="entry name" value="YqaJ_viral_recombinase"/>
</dbReference>
<dbReference type="InterPro" id="IPR011604">
    <property type="entry name" value="PDDEXK-like_dom_sf"/>
</dbReference>
<keyword evidence="2" id="KW-0378">Hydrolase</keyword>
<dbReference type="InterPro" id="IPR017482">
    <property type="entry name" value="Lambda-type_endonuclease"/>
</dbReference>
<evidence type="ECO:0000259" key="1">
    <source>
        <dbReference type="Pfam" id="PF09588"/>
    </source>
</evidence>
<feature type="domain" description="YqaJ viral recombinase" evidence="1">
    <location>
        <begin position="16"/>
        <end position="149"/>
    </location>
</feature>
<dbReference type="Gene3D" id="3.90.320.10">
    <property type="match status" value="1"/>
</dbReference>
<sequence>MGKQTRIPTADMTRQEWLRARKNGIGGSDIGAILGMNPYRSAYAVWAEKLGIIPEVEDNEAMRQGRDLEEYVARRFEEVSGAKVRRVNAIISNSDYPHIACNIDRSIVGWNAGLECKTASALNEKRFTVGSFPEHYYAQCVTYMAVMEYSRWYLAVLVLGRDFKVYQLTRIPDDETPEWCESSVYVPDSEFESIREMAIQFWQYVETKNPPPVDGSKSTSDTLAAIYPKSVQDISADLSGFDSALATYKRLKAQEKEIDDALTETENQIKEFMGDAESGIWDGGKISFRSQTRTTFDSKRFFADNPQLDTSKYIKTSTTRPFKVTFAKESR</sequence>
<organism evidence="2">
    <name type="scientific">Myoviridae sp. ctY1522</name>
    <dbReference type="NCBI Taxonomy" id="2825124"/>
    <lineage>
        <taxon>Viruses</taxon>
        <taxon>Duplodnaviria</taxon>
        <taxon>Heunggongvirae</taxon>
        <taxon>Uroviricota</taxon>
        <taxon>Caudoviricetes</taxon>
    </lineage>
</organism>
<dbReference type="InterPro" id="IPR011335">
    <property type="entry name" value="Restrct_endonuc-II-like"/>
</dbReference>
<protein>
    <submittedName>
        <fullName evidence="2">Exonuclease</fullName>
    </submittedName>
</protein>
<dbReference type="EMBL" id="BK015906">
    <property type="protein sequence ID" value="DAF84581.1"/>
    <property type="molecule type" value="Genomic_DNA"/>
</dbReference>